<feature type="region of interest" description="Disordered" evidence="1">
    <location>
        <begin position="19"/>
        <end position="39"/>
    </location>
</feature>
<keyword evidence="3" id="KW-1185">Reference proteome</keyword>
<proteinExistence type="predicted"/>
<accession>A0ABX7WUF2</accession>
<evidence type="ECO:0000256" key="1">
    <source>
        <dbReference type="SAM" id="MobiDB-lite"/>
    </source>
</evidence>
<sequence length="53" mass="6427">MLQRLNIQRMLRRNPPLLRQCQPVPHRRPLPIHKPTQRQTIHDSHLACIRIFT</sequence>
<reference evidence="2 3" key="1">
    <citation type="submission" date="2021-04" db="EMBL/GenBank/DDBJ databases">
        <title>Genomics, taxonomy and metabolism of representatives of sulfur bacteria of the genus Thiothrix: Thiothrix fructosivorans QT, Thiothrix unzii A1T and three new species, Thiothrix subterranea sp. nov., Thiothrix litoralis sp. nov. and 'Candidatus Thiothrix anitrata' sp. nov.</title>
        <authorList>
            <person name="Ravin N.V."/>
            <person name="Smolyakov D."/>
            <person name="Rudenko T.S."/>
            <person name="Mardanov A.V."/>
            <person name="Beletsky A.V."/>
            <person name="Markov N.D."/>
            <person name="Fomenkov A.I."/>
            <person name="Roberts R.J."/>
            <person name="Karnachuk O.V."/>
            <person name="Novikov A."/>
            <person name="Grabovich M.Y."/>
        </authorList>
    </citation>
    <scope>NUCLEOTIDE SEQUENCE [LARGE SCALE GENOMIC DNA]</scope>
    <source>
        <strain evidence="2 3">AS</strain>
    </source>
</reference>
<protein>
    <submittedName>
        <fullName evidence="2">Uncharacterized protein</fullName>
    </submittedName>
</protein>
<dbReference type="EMBL" id="CP072801">
    <property type="protein sequence ID" value="QTR47454.1"/>
    <property type="molecule type" value="Genomic_DNA"/>
</dbReference>
<evidence type="ECO:0000313" key="3">
    <source>
        <dbReference type="Proteomes" id="UP000672039"/>
    </source>
</evidence>
<organism evidence="2 3">
    <name type="scientific">Thiothrix litoralis</name>
    <dbReference type="NCBI Taxonomy" id="2891210"/>
    <lineage>
        <taxon>Bacteria</taxon>
        <taxon>Pseudomonadati</taxon>
        <taxon>Pseudomonadota</taxon>
        <taxon>Gammaproteobacteria</taxon>
        <taxon>Thiotrichales</taxon>
        <taxon>Thiotrichaceae</taxon>
        <taxon>Thiothrix</taxon>
    </lineage>
</organism>
<gene>
    <name evidence="2" type="ORF">J9253_05845</name>
</gene>
<dbReference type="Proteomes" id="UP000672039">
    <property type="component" value="Chromosome"/>
</dbReference>
<evidence type="ECO:0000313" key="2">
    <source>
        <dbReference type="EMBL" id="QTR47454.1"/>
    </source>
</evidence>
<name>A0ABX7WUF2_9GAMM</name>